<organism evidence="4 5">
    <name type="scientific">Paenibacillus agaridevorans</name>
    <dbReference type="NCBI Taxonomy" id="171404"/>
    <lineage>
        <taxon>Bacteria</taxon>
        <taxon>Bacillati</taxon>
        <taxon>Bacillota</taxon>
        <taxon>Bacilli</taxon>
        <taxon>Bacillales</taxon>
        <taxon>Paenibacillaceae</taxon>
        <taxon>Paenibacillus</taxon>
    </lineage>
</organism>
<dbReference type="GO" id="GO:0016747">
    <property type="term" value="F:acyltransferase activity, transferring groups other than amino-acyl groups"/>
    <property type="evidence" value="ECO:0007669"/>
    <property type="project" value="InterPro"/>
</dbReference>
<dbReference type="RefSeq" id="WP_181376942.1">
    <property type="nucleotide sequence ID" value="NZ_BDQX01000394.1"/>
</dbReference>
<dbReference type="Proteomes" id="UP000245202">
    <property type="component" value="Unassembled WGS sequence"/>
</dbReference>
<feature type="domain" description="N-acetyltransferase" evidence="3">
    <location>
        <begin position="198"/>
        <end position="334"/>
    </location>
</feature>
<dbReference type="EMBL" id="BDQX01000394">
    <property type="protein sequence ID" value="GBG11360.1"/>
    <property type="molecule type" value="Genomic_DNA"/>
</dbReference>
<protein>
    <recommendedName>
        <fullName evidence="3">N-acetyltransferase domain-containing protein</fullName>
    </recommendedName>
</protein>
<dbReference type="Pfam" id="PF00583">
    <property type="entry name" value="Acetyltransf_1"/>
    <property type="match status" value="2"/>
</dbReference>
<dbReference type="SUPFAM" id="SSF55729">
    <property type="entry name" value="Acyl-CoA N-acyltransferases (Nat)"/>
    <property type="match status" value="2"/>
</dbReference>
<dbReference type="AlphaFoldDB" id="A0A2R5EXG7"/>
<evidence type="ECO:0000313" key="5">
    <source>
        <dbReference type="Proteomes" id="UP000245202"/>
    </source>
</evidence>
<keyword evidence="1" id="KW-0808">Transferase</keyword>
<dbReference type="InterPro" id="IPR000182">
    <property type="entry name" value="GNAT_dom"/>
</dbReference>
<dbReference type="PROSITE" id="PS51186">
    <property type="entry name" value="GNAT"/>
    <property type="match status" value="2"/>
</dbReference>
<comment type="caution">
    <text evidence="4">The sequence shown here is derived from an EMBL/GenBank/DDBJ whole genome shotgun (WGS) entry which is preliminary data.</text>
</comment>
<dbReference type="PANTHER" id="PTHR43877">
    <property type="entry name" value="AMINOALKYLPHOSPHONATE N-ACETYLTRANSFERASE-RELATED-RELATED"/>
    <property type="match status" value="1"/>
</dbReference>
<dbReference type="PANTHER" id="PTHR43877:SF6">
    <property type="entry name" value="GCN5-RELATED N-ACETYLTRANSFERASE"/>
    <property type="match status" value="1"/>
</dbReference>
<dbReference type="InterPro" id="IPR050832">
    <property type="entry name" value="Bact_Acetyltransf"/>
</dbReference>
<dbReference type="Gene3D" id="3.40.630.30">
    <property type="match status" value="1"/>
</dbReference>
<reference evidence="4 5" key="1">
    <citation type="submission" date="2017-08" db="EMBL/GenBank/DDBJ databases">
        <title>Substantial Increase in Enzyme Production by Combined Drug-Resistance Mutations in Paenibacillus agaridevorans.</title>
        <authorList>
            <person name="Tanaka Y."/>
            <person name="Funane K."/>
            <person name="Hosaka T."/>
            <person name="Shiwa Y."/>
            <person name="Fujita N."/>
            <person name="Miyazaki T."/>
            <person name="Yoshikawa H."/>
            <person name="Murakami K."/>
            <person name="Kasahara K."/>
            <person name="Inaoka T."/>
            <person name="Hiraga Y."/>
            <person name="Ochi K."/>
        </authorList>
    </citation>
    <scope>NUCLEOTIDE SEQUENCE [LARGE SCALE GENOMIC DNA]</scope>
    <source>
        <strain evidence="4 5">T-3040</strain>
    </source>
</reference>
<evidence type="ECO:0000256" key="2">
    <source>
        <dbReference type="ARBA" id="ARBA00023315"/>
    </source>
</evidence>
<keyword evidence="5" id="KW-1185">Reference proteome</keyword>
<dbReference type="InterPro" id="IPR016181">
    <property type="entry name" value="Acyl_CoA_acyltransferase"/>
</dbReference>
<keyword evidence="2" id="KW-0012">Acyltransferase</keyword>
<dbReference type="CDD" id="cd04301">
    <property type="entry name" value="NAT_SF"/>
    <property type="match status" value="1"/>
</dbReference>
<proteinExistence type="predicted"/>
<feature type="domain" description="N-acetyltransferase" evidence="3">
    <location>
        <begin position="5"/>
        <end position="169"/>
    </location>
</feature>
<evidence type="ECO:0000256" key="1">
    <source>
        <dbReference type="ARBA" id="ARBA00022679"/>
    </source>
</evidence>
<accession>A0A2R5EXG7</accession>
<evidence type="ECO:0000313" key="4">
    <source>
        <dbReference type="EMBL" id="GBG11360.1"/>
    </source>
</evidence>
<evidence type="ECO:0000259" key="3">
    <source>
        <dbReference type="PROSITE" id="PS51186"/>
    </source>
</evidence>
<name>A0A2R5EXG7_9BACL</name>
<sequence length="337" mass="38022">MKQPFTLRALRLPEDYAPLAELLNEYWSEPTTAGRLEEDDKKLYEVGHTWMDDSGLLGGYDRTRRVAVSRDGDIAGYVWSWRAPWTEPGYLCNTLIVSKAYRGQGIGEALLRHAFHWGEELGAASLITEVWDDHPEALQFAVRRGFVVERHAYQSVLQLANVSPEWSDRNPAAILAKSGLRLLTLADEPGEESERKLYELSASTMRDIPSFLGDVPDFDQWKKWYLEVDGFRPGLVLIAAAGDRFVGMTNVLHIEATGGLYHEYTGVDREYRGIGVALALKLEAIRKGLRLGASYIRTDNDSMNAPILSINRKLGYEPLRGMYRIVASMEKVKETLL</sequence>
<gene>
    <name evidence="4" type="ORF">PAT3040_06165</name>
</gene>